<sequence>MKVMDINRYNSRVLMGNWREDAFHMEEDNQEFELKQAQGELKIQKTREALVYMLKEVALSLPEDCVRYGSIVQLLAPDLLTLPTGGSKNRGLTLSCSLSVEDVDAGRHLAEGSLLSAAPHLPACVRNSFIISSADGRERNGEPLCYGESFTLRPAVTKNGE</sequence>
<feature type="non-terminal residue" evidence="1">
    <location>
        <position position="1"/>
    </location>
</feature>
<dbReference type="AlphaFoldDB" id="A0A8K0NVB1"/>
<reference evidence="1" key="2">
    <citation type="submission" date="2017-10" db="EMBL/GenBank/DDBJ databases">
        <title>Ladona fulva Genome sequencing and assembly.</title>
        <authorList>
            <person name="Murali S."/>
            <person name="Richards S."/>
            <person name="Bandaranaike D."/>
            <person name="Bellair M."/>
            <person name="Blankenburg K."/>
            <person name="Chao H."/>
            <person name="Dinh H."/>
            <person name="Doddapaneni H."/>
            <person name="Dugan-Rocha S."/>
            <person name="Elkadiri S."/>
            <person name="Gnanaolivu R."/>
            <person name="Hernandez B."/>
            <person name="Skinner E."/>
            <person name="Javaid M."/>
            <person name="Lee S."/>
            <person name="Li M."/>
            <person name="Ming W."/>
            <person name="Munidasa M."/>
            <person name="Muniz J."/>
            <person name="Nguyen L."/>
            <person name="Hughes D."/>
            <person name="Osuji N."/>
            <person name="Pu L.-L."/>
            <person name="Puazo M."/>
            <person name="Qu C."/>
            <person name="Quiroz J."/>
            <person name="Raj R."/>
            <person name="Weissenberger G."/>
            <person name="Xin Y."/>
            <person name="Zou X."/>
            <person name="Han Y."/>
            <person name="Worley K."/>
            <person name="Muzny D."/>
            <person name="Gibbs R."/>
        </authorList>
    </citation>
    <scope>NUCLEOTIDE SEQUENCE</scope>
    <source>
        <strain evidence="1">Sampled in the wild</strain>
    </source>
</reference>
<dbReference type="PANTHER" id="PTHR24274:SF1">
    <property type="entry name" value="CILIA- AND FLAGELLA-ASSOCIATED PROTEIN 161"/>
    <property type="match status" value="1"/>
</dbReference>
<name>A0A8K0NVB1_LADFU</name>
<dbReference type="OrthoDB" id="2126411at2759"/>
<organism evidence="1 2">
    <name type="scientific">Ladona fulva</name>
    <name type="common">Scarce chaser dragonfly</name>
    <name type="synonym">Libellula fulva</name>
    <dbReference type="NCBI Taxonomy" id="123851"/>
    <lineage>
        <taxon>Eukaryota</taxon>
        <taxon>Metazoa</taxon>
        <taxon>Ecdysozoa</taxon>
        <taxon>Arthropoda</taxon>
        <taxon>Hexapoda</taxon>
        <taxon>Insecta</taxon>
        <taxon>Pterygota</taxon>
        <taxon>Palaeoptera</taxon>
        <taxon>Odonata</taxon>
        <taxon>Epiprocta</taxon>
        <taxon>Anisoptera</taxon>
        <taxon>Libelluloidea</taxon>
        <taxon>Libellulidae</taxon>
        <taxon>Ladona</taxon>
    </lineage>
</organism>
<protein>
    <submittedName>
        <fullName evidence="1">Uncharacterized protein</fullName>
    </submittedName>
</protein>
<dbReference type="Pfam" id="PF24569">
    <property type="entry name" value="CFAP161"/>
    <property type="match status" value="1"/>
</dbReference>
<dbReference type="InterPro" id="IPR055325">
    <property type="entry name" value="CF161"/>
</dbReference>
<dbReference type="PANTHER" id="PTHR24274">
    <property type="entry name" value="CILIA- AND FLAGELLA-ASSOCIATED PROTEIN 161"/>
    <property type="match status" value="1"/>
</dbReference>
<keyword evidence="2" id="KW-1185">Reference proteome</keyword>
<accession>A0A8K0NVB1</accession>
<dbReference type="GO" id="GO:0060271">
    <property type="term" value="P:cilium assembly"/>
    <property type="evidence" value="ECO:0007669"/>
    <property type="project" value="TreeGrafter"/>
</dbReference>
<reference evidence="1" key="1">
    <citation type="submission" date="2013-04" db="EMBL/GenBank/DDBJ databases">
        <authorList>
            <person name="Qu J."/>
            <person name="Murali S.C."/>
            <person name="Bandaranaike D."/>
            <person name="Bellair M."/>
            <person name="Blankenburg K."/>
            <person name="Chao H."/>
            <person name="Dinh H."/>
            <person name="Doddapaneni H."/>
            <person name="Downs B."/>
            <person name="Dugan-Rocha S."/>
            <person name="Elkadiri S."/>
            <person name="Gnanaolivu R.D."/>
            <person name="Hernandez B."/>
            <person name="Javaid M."/>
            <person name="Jayaseelan J.C."/>
            <person name="Lee S."/>
            <person name="Li M."/>
            <person name="Ming W."/>
            <person name="Munidasa M."/>
            <person name="Muniz J."/>
            <person name="Nguyen L."/>
            <person name="Ongeri F."/>
            <person name="Osuji N."/>
            <person name="Pu L.-L."/>
            <person name="Puazo M."/>
            <person name="Qu C."/>
            <person name="Quiroz J."/>
            <person name="Raj R."/>
            <person name="Weissenberger G."/>
            <person name="Xin Y."/>
            <person name="Zou X."/>
            <person name="Han Y."/>
            <person name="Richards S."/>
            <person name="Worley K."/>
            <person name="Muzny D."/>
            <person name="Gibbs R."/>
        </authorList>
    </citation>
    <scope>NUCLEOTIDE SEQUENCE</scope>
    <source>
        <strain evidence="1">Sampled in the wild</strain>
    </source>
</reference>
<dbReference type="GO" id="GO:0031514">
    <property type="term" value="C:motile cilium"/>
    <property type="evidence" value="ECO:0007669"/>
    <property type="project" value="TreeGrafter"/>
</dbReference>
<dbReference type="EMBL" id="KZ308156">
    <property type="protein sequence ID" value="KAG8223266.1"/>
    <property type="molecule type" value="Genomic_DNA"/>
</dbReference>
<dbReference type="Proteomes" id="UP000792457">
    <property type="component" value="Unassembled WGS sequence"/>
</dbReference>
<evidence type="ECO:0000313" key="2">
    <source>
        <dbReference type="Proteomes" id="UP000792457"/>
    </source>
</evidence>
<comment type="caution">
    <text evidence="1">The sequence shown here is derived from an EMBL/GenBank/DDBJ whole genome shotgun (WGS) entry which is preliminary data.</text>
</comment>
<gene>
    <name evidence="1" type="ORF">J437_LFUL001543</name>
</gene>
<evidence type="ECO:0000313" key="1">
    <source>
        <dbReference type="EMBL" id="KAG8223266.1"/>
    </source>
</evidence>
<proteinExistence type="predicted"/>